<organism evidence="2 3">
    <name type="scientific">Vulcanimicrobium alpinum</name>
    <dbReference type="NCBI Taxonomy" id="3016050"/>
    <lineage>
        <taxon>Bacteria</taxon>
        <taxon>Bacillati</taxon>
        <taxon>Vulcanimicrobiota</taxon>
        <taxon>Vulcanimicrobiia</taxon>
        <taxon>Vulcanimicrobiales</taxon>
        <taxon>Vulcanimicrobiaceae</taxon>
        <taxon>Vulcanimicrobium</taxon>
    </lineage>
</organism>
<feature type="compositionally biased region" description="Pro residues" evidence="1">
    <location>
        <begin position="54"/>
        <end position="84"/>
    </location>
</feature>
<feature type="region of interest" description="Disordered" evidence="1">
    <location>
        <begin position="227"/>
        <end position="249"/>
    </location>
</feature>
<evidence type="ECO:0000313" key="2">
    <source>
        <dbReference type="EMBL" id="BDE07547.1"/>
    </source>
</evidence>
<dbReference type="RefSeq" id="WP_317995129.1">
    <property type="nucleotide sequence ID" value="NZ_AP025523.1"/>
</dbReference>
<reference evidence="2 3" key="1">
    <citation type="journal article" date="2022" name="ISME Commun">
        <title>Vulcanimicrobium alpinus gen. nov. sp. nov., the first cultivated representative of the candidate phylum 'Eremiobacterota', is a metabolically versatile aerobic anoxygenic phototroph.</title>
        <authorList>
            <person name="Yabe S."/>
            <person name="Muto K."/>
            <person name="Abe K."/>
            <person name="Yokota A."/>
            <person name="Staudigel H."/>
            <person name="Tebo B.M."/>
        </authorList>
    </citation>
    <scope>NUCLEOTIDE SEQUENCE [LARGE SCALE GENOMIC DNA]</scope>
    <source>
        <strain evidence="2 3">WC8-2</strain>
    </source>
</reference>
<proteinExistence type="predicted"/>
<evidence type="ECO:0000256" key="1">
    <source>
        <dbReference type="SAM" id="MobiDB-lite"/>
    </source>
</evidence>
<dbReference type="EMBL" id="AP025523">
    <property type="protein sequence ID" value="BDE07547.1"/>
    <property type="molecule type" value="Genomic_DNA"/>
</dbReference>
<keyword evidence="3" id="KW-1185">Reference proteome</keyword>
<protein>
    <submittedName>
        <fullName evidence="2">Uncharacterized protein</fullName>
    </submittedName>
</protein>
<accession>A0AAN1XY50</accession>
<dbReference type="AlphaFoldDB" id="A0AAN1XY50"/>
<sequence length="274" mass="28706">MVIDFQRYRTRMIVAVALALALHEIALSLVHGPTRPRDDESNAPATRIAIETPKPTPRPTPTPKPPPKPTIPPTPPPHITPPPRATVAPIQVAGRAKGTPARHRGGGAHHAIAKAAHGKHADPNASGSGTGSSHGTGSGNAPGVGGGLGGNGAGTGGNGNGAVNANAPCGFVDFEPFAAPTYRDGTAYEPIRAMVTFPDGHTETERFPYKWVYPNGEQNDPWSDTNLRRPPKEIPMQLPPPGTDTSSFPPVLQYILQHTTSDGYTNLQPCPGSR</sequence>
<evidence type="ECO:0000313" key="3">
    <source>
        <dbReference type="Proteomes" id="UP001317532"/>
    </source>
</evidence>
<dbReference type="Proteomes" id="UP001317532">
    <property type="component" value="Chromosome"/>
</dbReference>
<feature type="compositionally biased region" description="Gly residues" evidence="1">
    <location>
        <begin position="128"/>
        <end position="148"/>
    </location>
</feature>
<gene>
    <name evidence="2" type="ORF">WPS_28230</name>
</gene>
<feature type="region of interest" description="Disordered" evidence="1">
    <location>
        <begin position="32"/>
        <end position="148"/>
    </location>
</feature>
<name>A0AAN1XY50_UNVUL</name>
<dbReference type="KEGG" id="vab:WPS_28230"/>